<dbReference type="RefSeq" id="WP_358129914.1">
    <property type="nucleotide sequence ID" value="NZ_JBFALK010000002.1"/>
</dbReference>
<evidence type="ECO:0000313" key="8">
    <source>
        <dbReference type="EMBL" id="MEV0967850.1"/>
    </source>
</evidence>
<dbReference type="Gene3D" id="3.40.50.300">
    <property type="entry name" value="P-loop containing nucleotide triphosphate hydrolases"/>
    <property type="match status" value="1"/>
</dbReference>
<evidence type="ECO:0000256" key="5">
    <source>
        <dbReference type="PROSITE-ProRule" id="PRU01091"/>
    </source>
</evidence>
<dbReference type="InterPro" id="IPR001867">
    <property type="entry name" value="OmpR/PhoB-type_DNA-bd"/>
</dbReference>
<dbReference type="SUPFAM" id="SSF46894">
    <property type="entry name" value="C-terminal effector domain of the bipartite response regulators"/>
    <property type="match status" value="1"/>
</dbReference>
<dbReference type="Gene3D" id="1.25.40.10">
    <property type="entry name" value="Tetratricopeptide repeat domain"/>
    <property type="match status" value="1"/>
</dbReference>
<dbReference type="SMART" id="SM01043">
    <property type="entry name" value="BTAD"/>
    <property type="match status" value="1"/>
</dbReference>
<sequence length="632" mass="69248">MIRGDDIATPSAGKLRQLLSLLALCANGIVRTEQIIEELWEQCPPVSVSTTLQTYIYLLRKDLDLGRSQPTRVSGAGESWQPSLQTSASGYQLSLEPGMLDSLRFEQLAERGRVALDAGKTAAAADTLAEALRLWRGPALVDVTCGPLLQAEVLRLEENRKSTLENRIDADLALGRHMELLGELTALTAKHPTHEGFPARLMKALYRAGRRSDALGVYQRLRYSLADELGLDPSADIRQLHQSILNADPLLDMPKPEKVTAAAPVRVVPSQIPASIPMIVGRTQQLAEILDLLTAPSHDHPSVVMIAGPPGSGTTSICTHVSRQVRECYPDGQFFARMLDHEGRRVSPAKVLEDFLRAIGVPEDRMPPSVVERAYVFQEWARSRKTLVMLDDVVDISQVDWLLPANPDSALLVTCRRRLSIPSVTTLVNIPPLSVEEGVQLLIHLMGRERVEREPAAARRLVDLCDGLPAALQGAAACLLVRPHWTLERLVARKEYELAVSATATVEPADDPMSIWASVKRTYQIVPRPAQIALGRLTTLPATVVSLDLAASALGIDEHLAESILEELVEFQLLETESDAERENGLDYWFLPTLRRIGHQLAGAGHKRHGIESGTHGVHSGPRGEQGLSRVS</sequence>
<dbReference type="InterPro" id="IPR011990">
    <property type="entry name" value="TPR-like_helical_dom_sf"/>
</dbReference>
<evidence type="ECO:0000313" key="9">
    <source>
        <dbReference type="Proteomes" id="UP001551675"/>
    </source>
</evidence>
<dbReference type="InterPro" id="IPR036388">
    <property type="entry name" value="WH-like_DNA-bd_sf"/>
</dbReference>
<dbReference type="EMBL" id="JBFALK010000002">
    <property type="protein sequence ID" value="MEV0967850.1"/>
    <property type="molecule type" value="Genomic_DNA"/>
</dbReference>
<keyword evidence="3 5" id="KW-0238">DNA-binding</keyword>
<keyword evidence="9" id="KW-1185">Reference proteome</keyword>
<evidence type="ECO:0000256" key="4">
    <source>
        <dbReference type="ARBA" id="ARBA00023163"/>
    </source>
</evidence>
<keyword evidence="4" id="KW-0804">Transcription</keyword>
<reference evidence="8 9" key="1">
    <citation type="submission" date="2024-06" db="EMBL/GenBank/DDBJ databases">
        <title>The Natural Products Discovery Center: Release of the First 8490 Sequenced Strains for Exploring Actinobacteria Biosynthetic Diversity.</title>
        <authorList>
            <person name="Kalkreuter E."/>
            <person name="Kautsar S.A."/>
            <person name="Yang D."/>
            <person name="Bader C.D."/>
            <person name="Teijaro C.N."/>
            <person name="Fluegel L."/>
            <person name="Davis C.M."/>
            <person name="Simpson J.R."/>
            <person name="Lauterbach L."/>
            <person name="Steele A.D."/>
            <person name="Gui C."/>
            <person name="Meng S."/>
            <person name="Li G."/>
            <person name="Viehrig K."/>
            <person name="Ye F."/>
            <person name="Su P."/>
            <person name="Kiefer A.F."/>
            <person name="Nichols A."/>
            <person name="Cepeda A.J."/>
            <person name="Yan W."/>
            <person name="Fan B."/>
            <person name="Jiang Y."/>
            <person name="Adhikari A."/>
            <person name="Zheng C.-J."/>
            <person name="Schuster L."/>
            <person name="Cowan T.M."/>
            <person name="Smanski M.J."/>
            <person name="Chevrette M.G."/>
            <person name="De Carvalho L.P.S."/>
            <person name="Shen B."/>
        </authorList>
    </citation>
    <scope>NUCLEOTIDE SEQUENCE [LARGE SCALE GENOMIC DNA]</scope>
    <source>
        <strain evidence="8 9">NPDC050100</strain>
    </source>
</reference>
<comment type="similarity">
    <text evidence="1">Belongs to the AfsR/DnrI/RedD regulatory family.</text>
</comment>
<organism evidence="8 9">
    <name type="scientific">Microtetraspora glauca</name>
    <dbReference type="NCBI Taxonomy" id="1996"/>
    <lineage>
        <taxon>Bacteria</taxon>
        <taxon>Bacillati</taxon>
        <taxon>Actinomycetota</taxon>
        <taxon>Actinomycetes</taxon>
        <taxon>Streptosporangiales</taxon>
        <taxon>Streptosporangiaceae</taxon>
        <taxon>Microtetraspora</taxon>
    </lineage>
</organism>
<dbReference type="Proteomes" id="UP001551675">
    <property type="component" value="Unassembled WGS sequence"/>
</dbReference>
<proteinExistence type="inferred from homology"/>
<evidence type="ECO:0000259" key="7">
    <source>
        <dbReference type="PROSITE" id="PS51755"/>
    </source>
</evidence>
<protein>
    <submittedName>
        <fullName evidence="8">BTAD domain-containing putative transcriptional regulator</fullName>
    </submittedName>
</protein>
<feature type="DNA-binding region" description="OmpR/PhoB-type" evidence="5">
    <location>
        <begin position="1"/>
        <end position="82"/>
    </location>
</feature>
<keyword evidence="2" id="KW-0805">Transcription regulation</keyword>
<dbReference type="InterPro" id="IPR002182">
    <property type="entry name" value="NB-ARC"/>
</dbReference>
<dbReference type="InterPro" id="IPR016032">
    <property type="entry name" value="Sig_transdc_resp-reg_C-effctor"/>
</dbReference>
<evidence type="ECO:0000256" key="1">
    <source>
        <dbReference type="ARBA" id="ARBA00005820"/>
    </source>
</evidence>
<dbReference type="PANTHER" id="PTHR35807:SF1">
    <property type="entry name" value="TRANSCRIPTIONAL REGULATOR REDD"/>
    <property type="match status" value="1"/>
</dbReference>
<feature type="domain" description="OmpR/PhoB-type" evidence="7">
    <location>
        <begin position="1"/>
        <end position="82"/>
    </location>
</feature>
<evidence type="ECO:0000256" key="3">
    <source>
        <dbReference type="ARBA" id="ARBA00023125"/>
    </source>
</evidence>
<name>A0ABV3G887_MICGL</name>
<evidence type="ECO:0000256" key="6">
    <source>
        <dbReference type="SAM" id="MobiDB-lite"/>
    </source>
</evidence>
<dbReference type="CDD" id="cd15831">
    <property type="entry name" value="BTAD"/>
    <property type="match status" value="1"/>
</dbReference>
<dbReference type="Gene3D" id="1.10.10.10">
    <property type="entry name" value="Winged helix-like DNA-binding domain superfamily/Winged helix DNA-binding domain"/>
    <property type="match status" value="1"/>
</dbReference>
<dbReference type="SUPFAM" id="SSF52540">
    <property type="entry name" value="P-loop containing nucleoside triphosphate hydrolases"/>
    <property type="match status" value="1"/>
</dbReference>
<dbReference type="Pfam" id="PF00486">
    <property type="entry name" value="Trans_reg_C"/>
    <property type="match status" value="1"/>
</dbReference>
<dbReference type="Pfam" id="PF03704">
    <property type="entry name" value="BTAD"/>
    <property type="match status" value="1"/>
</dbReference>
<feature type="region of interest" description="Disordered" evidence="6">
    <location>
        <begin position="605"/>
        <end position="632"/>
    </location>
</feature>
<dbReference type="Pfam" id="PF00931">
    <property type="entry name" value="NB-ARC"/>
    <property type="match status" value="1"/>
</dbReference>
<dbReference type="PROSITE" id="PS51755">
    <property type="entry name" value="OMPR_PHOB"/>
    <property type="match status" value="1"/>
</dbReference>
<dbReference type="InterPro" id="IPR005158">
    <property type="entry name" value="BTAD"/>
</dbReference>
<accession>A0ABV3G887</accession>
<dbReference type="SUPFAM" id="SSF48452">
    <property type="entry name" value="TPR-like"/>
    <property type="match status" value="1"/>
</dbReference>
<evidence type="ECO:0000256" key="2">
    <source>
        <dbReference type="ARBA" id="ARBA00023015"/>
    </source>
</evidence>
<gene>
    <name evidence="8" type="ORF">AB0I59_04385</name>
</gene>
<comment type="caution">
    <text evidence="8">The sequence shown here is derived from an EMBL/GenBank/DDBJ whole genome shotgun (WGS) entry which is preliminary data.</text>
</comment>
<dbReference type="InterPro" id="IPR027417">
    <property type="entry name" value="P-loop_NTPase"/>
</dbReference>
<dbReference type="SMART" id="SM00862">
    <property type="entry name" value="Trans_reg_C"/>
    <property type="match status" value="1"/>
</dbReference>
<dbReference type="PANTHER" id="PTHR35807">
    <property type="entry name" value="TRANSCRIPTIONAL REGULATOR REDD-RELATED"/>
    <property type="match status" value="1"/>
</dbReference>
<dbReference type="InterPro" id="IPR051677">
    <property type="entry name" value="AfsR-DnrI-RedD_regulator"/>
</dbReference>